<feature type="domain" description="AB hydrolase-1" evidence="1">
    <location>
        <begin position="23"/>
        <end position="271"/>
    </location>
</feature>
<dbReference type="Proteomes" id="UP000431401">
    <property type="component" value="Unassembled WGS sequence"/>
</dbReference>
<dbReference type="InterPro" id="IPR000073">
    <property type="entry name" value="AB_hydrolase_1"/>
</dbReference>
<accession>A0A7K0DMU0</accession>
<keyword evidence="3" id="KW-1185">Reference proteome</keyword>
<organism evidence="2 3">
    <name type="scientific">Nocardia aurantia</name>
    <dbReference type="NCBI Taxonomy" id="2585199"/>
    <lineage>
        <taxon>Bacteria</taxon>
        <taxon>Bacillati</taxon>
        <taxon>Actinomycetota</taxon>
        <taxon>Actinomycetes</taxon>
        <taxon>Mycobacteriales</taxon>
        <taxon>Nocardiaceae</taxon>
        <taxon>Nocardia</taxon>
    </lineage>
</organism>
<dbReference type="InterPro" id="IPR000639">
    <property type="entry name" value="Epox_hydrolase-like"/>
</dbReference>
<sequence>MTEYVDIEGGRIAYEAIGAGPLVVLSHGMGDRRQAFRHLAPLLAAAGYRVVSVDMRGHGESSTGVPSVTGKEAISRTDVAGDLLAVIHALGGPAVIVGHSLSGGAATIAAATDPAAVRAIVEINPFTRVQKFDLGALFTVPRYRRGMTRLMTTMLTKSLRAWLSYLAVAYPTKPADHEQEMAALAATLREPGRMAEFMKTGRTTPADAEALLPHVTRPALIVMGGADPDFPDPAAEGRAVVAALPAGLGHSVLVEGAGHYPHAEAAERTAALVLPFLKEHAGA</sequence>
<comment type="caution">
    <text evidence="2">The sequence shown here is derived from an EMBL/GenBank/DDBJ whole genome shotgun (WGS) entry which is preliminary data.</text>
</comment>
<dbReference type="OrthoDB" id="3771266at2"/>
<dbReference type="SUPFAM" id="SSF53474">
    <property type="entry name" value="alpha/beta-Hydrolases"/>
    <property type="match status" value="1"/>
</dbReference>
<dbReference type="Pfam" id="PF12697">
    <property type="entry name" value="Abhydrolase_6"/>
    <property type="match status" value="1"/>
</dbReference>
<proteinExistence type="predicted"/>
<dbReference type="GO" id="GO:0047411">
    <property type="term" value="F:2-(acetamidomethylene)succinate hydrolase activity"/>
    <property type="evidence" value="ECO:0007669"/>
    <property type="project" value="UniProtKB-EC"/>
</dbReference>
<evidence type="ECO:0000313" key="2">
    <source>
        <dbReference type="EMBL" id="MQY27063.1"/>
    </source>
</evidence>
<dbReference type="RefSeq" id="WP_153341770.1">
    <property type="nucleotide sequence ID" value="NZ_WEGI01000005.1"/>
</dbReference>
<evidence type="ECO:0000259" key="1">
    <source>
        <dbReference type="Pfam" id="PF12697"/>
    </source>
</evidence>
<dbReference type="PANTHER" id="PTHR43689:SF8">
    <property type="entry name" value="ALPHA_BETA-HYDROLASES SUPERFAMILY PROTEIN"/>
    <property type="match status" value="1"/>
</dbReference>
<dbReference type="Gene3D" id="3.40.50.1820">
    <property type="entry name" value="alpha/beta hydrolase"/>
    <property type="match status" value="1"/>
</dbReference>
<name>A0A7K0DMU0_9NOCA</name>
<dbReference type="PANTHER" id="PTHR43689">
    <property type="entry name" value="HYDROLASE"/>
    <property type="match status" value="1"/>
</dbReference>
<dbReference type="EMBL" id="WEGI01000005">
    <property type="protein sequence ID" value="MQY27063.1"/>
    <property type="molecule type" value="Genomic_DNA"/>
</dbReference>
<evidence type="ECO:0000313" key="3">
    <source>
        <dbReference type="Proteomes" id="UP000431401"/>
    </source>
</evidence>
<dbReference type="InterPro" id="IPR029058">
    <property type="entry name" value="AB_hydrolase_fold"/>
</dbReference>
<dbReference type="PRINTS" id="PR00412">
    <property type="entry name" value="EPOXHYDRLASE"/>
</dbReference>
<dbReference type="PRINTS" id="PR00111">
    <property type="entry name" value="ABHYDROLASE"/>
</dbReference>
<reference evidence="2 3" key="1">
    <citation type="submission" date="2019-10" db="EMBL/GenBank/DDBJ databases">
        <title>Nocardia macrotermitis sp. nov. and Nocardia aurantia sp. nov., isolated from the gut of fungus growing-termite Macrotermes natalensis.</title>
        <authorList>
            <person name="Benndorf R."/>
            <person name="Schwitalla J."/>
            <person name="Martin K."/>
            <person name="De Beer W."/>
            <person name="Kaster A.-K."/>
            <person name="Vollmers J."/>
            <person name="Poulsen M."/>
            <person name="Beemelmanns C."/>
        </authorList>
    </citation>
    <scope>NUCLEOTIDE SEQUENCE [LARGE SCALE GENOMIC DNA]</scope>
    <source>
        <strain evidence="2 3">RB56</strain>
    </source>
</reference>
<keyword evidence="2" id="KW-0378">Hydrolase</keyword>
<gene>
    <name evidence="2" type="ORF">NRB56_26450</name>
</gene>
<protein>
    <submittedName>
        <fullName evidence="2">2-(Acetamidomethylene)succinate hydrolase</fullName>
        <ecNumber evidence="2">3.5.1.29</ecNumber>
    </submittedName>
</protein>
<dbReference type="EC" id="3.5.1.29" evidence="2"/>
<dbReference type="AlphaFoldDB" id="A0A7K0DMU0"/>